<dbReference type="RefSeq" id="WP_209634750.1">
    <property type="nucleotide sequence ID" value="NZ_JAGINW010000001.1"/>
</dbReference>
<evidence type="ECO:0000313" key="2">
    <source>
        <dbReference type="EMBL" id="MBP2320519.1"/>
    </source>
</evidence>
<evidence type="ECO:0008006" key="4">
    <source>
        <dbReference type="Google" id="ProtNLM"/>
    </source>
</evidence>
<feature type="region of interest" description="Disordered" evidence="1">
    <location>
        <begin position="1"/>
        <end position="24"/>
    </location>
</feature>
<accession>A0ABS4T7Y0</accession>
<sequence>MSPDWGDVDQDVDAFGERDGEAPGLPQDAKRALVVLLRSRFVSRAQNRPTWDSLLAYEQEITERLADLFLELVIDRDLEVAFKRQGLDEDAPKVLRREKPLSRDASFLLVFLRQECAYAATDGPAVVNRSQIEEFLRAYREEGDGDRAKFERRVNAAIGALSDLKLLSVDQDASYLFTVSPVLIPLVGVDELTRLEAAYLRGMDTASSPAHDADDGPLEPEEQA</sequence>
<evidence type="ECO:0000313" key="3">
    <source>
        <dbReference type="Proteomes" id="UP001519332"/>
    </source>
</evidence>
<comment type="caution">
    <text evidence="2">The sequence shown here is derived from an EMBL/GenBank/DDBJ whole genome shotgun (WGS) entry which is preliminary data.</text>
</comment>
<feature type="region of interest" description="Disordered" evidence="1">
    <location>
        <begin position="205"/>
        <end position="224"/>
    </location>
</feature>
<dbReference type="Proteomes" id="UP001519332">
    <property type="component" value="Unassembled WGS sequence"/>
</dbReference>
<organism evidence="2 3">
    <name type="scientific">Kibdelosporangium banguiense</name>
    <dbReference type="NCBI Taxonomy" id="1365924"/>
    <lineage>
        <taxon>Bacteria</taxon>
        <taxon>Bacillati</taxon>
        <taxon>Actinomycetota</taxon>
        <taxon>Actinomycetes</taxon>
        <taxon>Pseudonocardiales</taxon>
        <taxon>Pseudonocardiaceae</taxon>
        <taxon>Kibdelosporangium</taxon>
    </lineage>
</organism>
<reference evidence="2 3" key="1">
    <citation type="submission" date="2021-03" db="EMBL/GenBank/DDBJ databases">
        <title>Sequencing the genomes of 1000 actinobacteria strains.</title>
        <authorList>
            <person name="Klenk H.-P."/>
        </authorList>
    </citation>
    <scope>NUCLEOTIDE SEQUENCE [LARGE SCALE GENOMIC DNA]</scope>
    <source>
        <strain evidence="2 3">DSM 46670</strain>
    </source>
</reference>
<feature type="compositionally biased region" description="Acidic residues" evidence="1">
    <location>
        <begin position="1"/>
        <end position="14"/>
    </location>
</feature>
<protein>
    <recommendedName>
        <fullName evidence="4">DUF4194 domain-containing protein</fullName>
    </recommendedName>
</protein>
<keyword evidence="3" id="KW-1185">Reference proteome</keyword>
<dbReference type="InterPro" id="IPR025449">
    <property type="entry name" value="JetB"/>
</dbReference>
<proteinExistence type="predicted"/>
<gene>
    <name evidence="2" type="ORF">JOF56_000904</name>
</gene>
<feature type="compositionally biased region" description="Acidic residues" evidence="1">
    <location>
        <begin position="215"/>
        <end position="224"/>
    </location>
</feature>
<dbReference type="Pfam" id="PF13835">
    <property type="entry name" value="DUF4194"/>
    <property type="match status" value="1"/>
</dbReference>
<evidence type="ECO:0000256" key="1">
    <source>
        <dbReference type="SAM" id="MobiDB-lite"/>
    </source>
</evidence>
<name>A0ABS4T7Y0_9PSEU</name>
<dbReference type="EMBL" id="JAGINW010000001">
    <property type="protein sequence ID" value="MBP2320519.1"/>
    <property type="molecule type" value="Genomic_DNA"/>
</dbReference>